<accession>A0A485L088</accession>
<feature type="compositionally biased region" description="Pro residues" evidence="1">
    <location>
        <begin position="276"/>
        <end position="287"/>
    </location>
</feature>
<sequence length="600" mass="65390">MNQHAPSRAAVSAAAARDSRRERLTEYLASRRVDASKLNTTRPTFAAPKGISKVTMDRFNKSKQNAEAAAAPSDLSTNTAHSSPKASRRPVHTMAESKPTQAPKASTQVTHRQPPLKAPEETLAKKLDFSAMDSSFESYRPSTRQDVHRPSTAATGPATNLDDSFQPVKLTFESTPPRTTTYSNVQPAGLLSHFKAKKTSSAQKSLFNSRASPVVQSLLFQEENVAASKQPPPSHFKKPPTAELSSPTALDSHRKTSPFDDKTQRTAPPSHFKQPKPLPMTQPPPVPSSHFKAKPPAEVTKNPTNMVSADEDFLSSTKVSVAEVVQSHFKAKPAPTITASQTFGDDFAAPPSHFKAKPVVAPHQDAPAPLDSARDSLPIVSQPQPLSEMLHGMQNLDVDAPTPPPSHFKPKAAMLRKSPTLGSEILASQSPMVADTAPSDVFPINLQEVLRQHIDEALYTSKFSLAGARVVFADIPTHLPQAPCKAIFWLAKATVEEQHKAWTQAHEMYTAALATLRPPLERLIVEAAYLEFQSRLKYVTDGECVDRPRRRMTFPAVNIVVPNQKTELTPDKQREFCAHLLDGTAEDSFVMGGGARVLVP</sequence>
<organism evidence="3 4">
    <name type="scientific">Aphanomyces stellatus</name>
    <dbReference type="NCBI Taxonomy" id="120398"/>
    <lineage>
        <taxon>Eukaryota</taxon>
        <taxon>Sar</taxon>
        <taxon>Stramenopiles</taxon>
        <taxon>Oomycota</taxon>
        <taxon>Saprolegniomycetes</taxon>
        <taxon>Saprolegniales</taxon>
        <taxon>Verrucalvaceae</taxon>
        <taxon>Aphanomyces</taxon>
    </lineage>
</organism>
<feature type="region of interest" description="Disordered" evidence="1">
    <location>
        <begin position="224"/>
        <end position="304"/>
    </location>
</feature>
<dbReference type="EMBL" id="CAADRA010005545">
    <property type="protein sequence ID" value="VFT90966.1"/>
    <property type="molecule type" value="Genomic_DNA"/>
</dbReference>
<feature type="compositionally biased region" description="Polar residues" evidence="1">
    <location>
        <begin position="98"/>
        <end position="111"/>
    </location>
</feature>
<evidence type="ECO:0000256" key="1">
    <source>
        <dbReference type="SAM" id="MobiDB-lite"/>
    </source>
</evidence>
<feature type="region of interest" description="Disordered" evidence="1">
    <location>
        <begin position="1"/>
        <end position="121"/>
    </location>
</feature>
<evidence type="ECO:0000313" key="4">
    <source>
        <dbReference type="Proteomes" id="UP000332933"/>
    </source>
</evidence>
<feature type="compositionally biased region" description="Polar residues" evidence="1">
    <location>
        <begin position="152"/>
        <end position="163"/>
    </location>
</feature>
<feature type="compositionally biased region" description="Basic and acidic residues" evidence="1">
    <location>
        <begin position="251"/>
        <end position="264"/>
    </location>
</feature>
<feature type="compositionally biased region" description="Polar residues" evidence="1">
    <location>
        <begin position="74"/>
        <end position="85"/>
    </location>
</feature>
<protein>
    <submittedName>
        <fullName evidence="3">Aste57867_14140 protein</fullName>
    </submittedName>
</protein>
<feature type="compositionally biased region" description="Low complexity" evidence="1">
    <location>
        <begin position="1"/>
        <end position="16"/>
    </location>
</feature>
<dbReference type="OrthoDB" id="79805at2759"/>
<proteinExistence type="predicted"/>
<name>A0A485L088_9STRA</name>
<reference evidence="3 4" key="1">
    <citation type="submission" date="2019-03" db="EMBL/GenBank/DDBJ databases">
        <authorList>
            <person name="Gaulin E."/>
            <person name="Dumas B."/>
        </authorList>
    </citation>
    <scope>NUCLEOTIDE SEQUENCE [LARGE SCALE GENOMIC DNA]</scope>
    <source>
        <strain evidence="3">CBS 568.67</strain>
    </source>
</reference>
<evidence type="ECO:0000313" key="2">
    <source>
        <dbReference type="EMBL" id="KAF0695011.1"/>
    </source>
</evidence>
<dbReference type="Proteomes" id="UP000332933">
    <property type="component" value="Unassembled WGS sequence"/>
</dbReference>
<reference evidence="2" key="2">
    <citation type="submission" date="2019-06" db="EMBL/GenBank/DDBJ databases">
        <title>Genomics analysis of Aphanomyces spp. identifies a new class of oomycete effector associated with host adaptation.</title>
        <authorList>
            <person name="Gaulin E."/>
        </authorList>
    </citation>
    <scope>NUCLEOTIDE SEQUENCE</scope>
    <source>
        <strain evidence="2">CBS 578.67</strain>
    </source>
</reference>
<keyword evidence="4" id="KW-1185">Reference proteome</keyword>
<gene>
    <name evidence="3" type="primary">Aste57867_14140</name>
    <name evidence="2" type="ORF">As57867_014089</name>
    <name evidence="3" type="ORF">ASTE57867_14140</name>
</gene>
<feature type="region of interest" description="Disordered" evidence="1">
    <location>
        <begin position="135"/>
        <end position="164"/>
    </location>
</feature>
<dbReference type="EMBL" id="VJMH01005524">
    <property type="protein sequence ID" value="KAF0695011.1"/>
    <property type="molecule type" value="Genomic_DNA"/>
</dbReference>
<dbReference type="AlphaFoldDB" id="A0A485L088"/>
<feature type="compositionally biased region" description="Basic and acidic residues" evidence="1">
    <location>
        <begin position="17"/>
        <end position="35"/>
    </location>
</feature>
<evidence type="ECO:0000313" key="3">
    <source>
        <dbReference type="EMBL" id="VFT90966.1"/>
    </source>
</evidence>